<reference evidence="1" key="2">
    <citation type="submission" date="2025-08" db="UniProtKB">
        <authorList>
            <consortium name="RefSeq"/>
        </authorList>
    </citation>
    <scope>IDENTIFICATION</scope>
</reference>
<dbReference type="GeneID" id="84591128"/>
<organism evidence="1">
    <name type="scientific">Aspergillus niger</name>
    <dbReference type="NCBI Taxonomy" id="5061"/>
    <lineage>
        <taxon>Eukaryota</taxon>
        <taxon>Fungi</taxon>
        <taxon>Dikarya</taxon>
        <taxon>Ascomycota</taxon>
        <taxon>Pezizomycotina</taxon>
        <taxon>Eurotiomycetes</taxon>
        <taxon>Eurotiomycetidae</taxon>
        <taxon>Eurotiales</taxon>
        <taxon>Aspergillaceae</taxon>
        <taxon>Aspergillus</taxon>
        <taxon>Aspergillus subgen. Circumdati</taxon>
    </lineage>
</organism>
<dbReference type="KEGG" id="ang:An05g01280"/>
<accession>A0AAJ8BY44</accession>
<name>A0AAJ8BY44_ASPNG</name>
<reference evidence="1" key="1">
    <citation type="submission" date="2025-02" db="EMBL/GenBank/DDBJ databases">
        <authorList>
            <consortium name="NCBI Genome Project"/>
        </authorList>
    </citation>
    <scope>NUCLEOTIDE SEQUENCE</scope>
</reference>
<gene>
    <name evidence="1" type="ORF">An05g01280</name>
</gene>
<evidence type="ECO:0000313" key="1">
    <source>
        <dbReference type="RefSeq" id="XP_059606057.1"/>
    </source>
</evidence>
<dbReference type="VEuPathDB" id="FungiDB:An05g01280"/>
<sequence>MVDCLSWPWVVGSFKAVFQRDFDMALRLALNNDENTCRGEAIRSLTTSKPIMVFRSIYYTRLGFWGYFLHSSTTSPTFALTLWITLIYIDTGNKYVKGEGCQTFSPAIFVYLDQLGMSGCLDRDEGLDYVILQREQLEDFRLMENGEETMNASYN</sequence>
<protein>
    <submittedName>
        <fullName evidence="1">Uncharacterized protein</fullName>
    </submittedName>
</protein>
<dbReference type="RefSeq" id="XP_059606057.1">
    <property type="nucleotide sequence ID" value="XM_059747907.1"/>
</dbReference>
<proteinExistence type="predicted"/>
<dbReference type="AlphaFoldDB" id="A0AAJ8BY44"/>